<feature type="region of interest" description="Disordered" evidence="1">
    <location>
        <begin position="1"/>
        <end position="58"/>
    </location>
</feature>
<reference evidence="2" key="1">
    <citation type="submission" date="2015-10" db="EMBL/GenBank/DDBJ databases">
        <title>Evolution of the mating-type locus in an isomorphic haploid-diploid life cycle and isogamy.</title>
        <authorList>
            <person name="Yamazaki T."/>
            <person name="Suzuki R."/>
            <person name="Ichihara K."/>
            <person name="Toyoda A."/>
            <person name="Kuwano K."/>
            <person name="Kawano S."/>
        </authorList>
    </citation>
    <scope>NUCLEOTIDE SEQUENCE</scope>
    <source>
        <strain evidence="2">MGEC-1</strain>
    </source>
</reference>
<feature type="compositionally biased region" description="Basic and acidic residues" evidence="1">
    <location>
        <begin position="76"/>
        <end position="85"/>
    </location>
</feature>
<protein>
    <submittedName>
        <fullName evidence="2">Uncharacterized protein</fullName>
    </submittedName>
</protein>
<feature type="region of interest" description="Disordered" evidence="1">
    <location>
        <begin position="73"/>
        <end position="102"/>
    </location>
</feature>
<feature type="compositionally biased region" description="Basic and acidic residues" evidence="1">
    <location>
        <begin position="1"/>
        <end position="41"/>
    </location>
</feature>
<accession>A0A1C9ZWB3</accession>
<evidence type="ECO:0000313" key="2">
    <source>
        <dbReference type="EMBL" id="BAV58297.1"/>
    </source>
</evidence>
<dbReference type="EMBL" id="LC088609">
    <property type="protein sequence ID" value="BAV58297.1"/>
    <property type="molecule type" value="mRNA"/>
</dbReference>
<proteinExistence type="evidence at transcript level"/>
<name>A0A1C9ZWB3_9CHLO</name>
<organism evidence="2">
    <name type="scientific">Ulva partita</name>
    <dbReference type="NCBI Taxonomy" id="1605170"/>
    <lineage>
        <taxon>Eukaryota</taxon>
        <taxon>Viridiplantae</taxon>
        <taxon>Chlorophyta</taxon>
        <taxon>core chlorophytes</taxon>
        <taxon>Ulvophyceae</taxon>
        <taxon>OUU clade</taxon>
        <taxon>Ulvales</taxon>
        <taxon>Ulvaceae</taxon>
        <taxon>Ulva</taxon>
    </lineage>
</organism>
<gene>
    <name evidence="2" type="primary">7334f</name>
</gene>
<dbReference type="AlphaFoldDB" id="A0A1C9ZWB3"/>
<evidence type="ECO:0000256" key="1">
    <source>
        <dbReference type="SAM" id="MobiDB-lite"/>
    </source>
</evidence>
<sequence>MRSLKEQAKRVGKQGKADFKKKETEMYMRHEHETQAMHMDLRSAGATPDNAMPDDADAAVLERVSKLRLKARQKREKRELKEAHNQRQVQEELGAVGETSRDKEQGALDEVLAGHGLQVYDVPVRHIAIGRAACCENSVNFPVLKSIIRDKELKFMPTSIA</sequence>